<protein>
    <submittedName>
        <fullName evidence="2">Uncharacterized protein</fullName>
    </submittedName>
</protein>
<dbReference type="Proteomes" id="UP000199771">
    <property type="component" value="Unassembled WGS sequence"/>
</dbReference>
<organism evidence="2 3">
    <name type="scientific">Fontimonas thermophila</name>
    <dbReference type="NCBI Taxonomy" id="1076937"/>
    <lineage>
        <taxon>Bacteria</taxon>
        <taxon>Pseudomonadati</taxon>
        <taxon>Pseudomonadota</taxon>
        <taxon>Gammaproteobacteria</taxon>
        <taxon>Nevskiales</taxon>
        <taxon>Nevskiaceae</taxon>
        <taxon>Fontimonas</taxon>
    </lineage>
</organism>
<name>A0A1I2I4M7_9GAMM</name>
<gene>
    <name evidence="2" type="ORF">SAMN04488120_10331</name>
</gene>
<sequence>MDQTQTVLRSRPFRQGAGDGQGAEAAHDARERIGSGPGLRAVADAGQAPAIHHTEAADCAGLALDDDAFQLGCVCLIGRGHTDEARCRQSRESRSAGFHGAACAQDEQLTTMWRASAGGSSA</sequence>
<evidence type="ECO:0000313" key="2">
    <source>
        <dbReference type="EMBL" id="SFF37295.1"/>
    </source>
</evidence>
<feature type="region of interest" description="Disordered" evidence="1">
    <location>
        <begin position="1"/>
        <end position="41"/>
    </location>
</feature>
<dbReference type="EMBL" id="FOOC01000003">
    <property type="protein sequence ID" value="SFF37295.1"/>
    <property type="molecule type" value="Genomic_DNA"/>
</dbReference>
<evidence type="ECO:0000256" key="1">
    <source>
        <dbReference type="SAM" id="MobiDB-lite"/>
    </source>
</evidence>
<keyword evidence="3" id="KW-1185">Reference proteome</keyword>
<dbReference type="AlphaFoldDB" id="A0A1I2I4M7"/>
<proteinExistence type="predicted"/>
<accession>A0A1I2I4M7</accession>
<reference evidence="2 3" key="1">
    <citation type="submission" date="2016-10" db="EMBL/GenBank/DDBJ databases">
        <authorList>
            <person name="de Groot N.N."/>
        </authorList>
    </citation>
    <scope>NUCLEOTIDE SEQUENCE [LARGE SCALE GENOMIC DNA]</scope>
    <source>
        <strain evidence="2 3">DSM 23609</strain>
    </source>
</reference>
<evidence type="ECO:0000313" key="3">
    <source>
        <dbReference type="Proteomes" id="UP000199771"/>
    </source>
</evidence>